<gene>
    <name evidence="3" type="ORF">Spa11_42210</name>
</gene>
<dbReference type="InterPro" id="IPR045584">
    <property type="entry name" value="Pilin-like"/>
</dbReference>
<evidence type="ECO:0000256" key="1">
    <source>
        <dbReference type="SAM" id="Phobius"/>
    </source>
</evidence>
<feature type="domain" description="DUF1559" evidence="2">
    <location>
        <begin position="61"/>
        <end position="290"/>
    </location>
</feature>
<dbReference type="AlphaFoldDB" id="A0A518KDX5"/>
<feature type="transmembrane region" description="Helical" evidence="1">
    <location>
        <begin position="36"/>
        <end position="60"/>
    </location>
</feature>
<dbReference type="KEGG" id="bmei:Spa11_42210"/>
<evidence type="ECO:0000259" key="2">
    <source>
        <dbReference type="Pfam" id="PF07596"/>
    </source>
</evidence>
<dbReference type="EMBL" id="CP036349">
    <property type="protein sequence ID" value="QDV75997.1"/>
    <property type="molecule type" value="Genomic_DNA"/>
</dbReference>
<evidence type="ECO:0000313" key="4">
    <source>
        <dbReference type="Proteomes" id="UP000316426"/>
    </source>
</evidence>
<dbReference type="InterPro" id="IPR027558">
    <property type="entry name" value="Pre_pil_HX9DG_C"/>
</dbReference>
<dbReference type="Pfam" id="PF07596">
    <property type="entry name" value="SBP_bac_10"/>
    <property type="match status" value="1"/>
</dbReference>
<dbReference type="InterPro" id="IPR011453">
    <property type="entry name" value="DUF1559"/>
</dbReference>
<dbReference type="NCBIfam" id="TIGR02532">
    <property type="entry name" value="IV_pilin_GFxxxE"/>
    <property type="match status" value="1"/>
</dbReference>
<reference evidence="3 4" key="1">
    <citation type="submission" date="2019-02" db="EMBL/GenBank/DDBJ databases">
        <title>Deep-cultivation of Planctomycetes and their phenomic and genomic characterization uncovers novel biology.</title>
        <authorList>
            <person name="Wiegand S."/>
            <person name="Jogler M."/>
            <person name="Boedeker C."/>
            <person name="Pinto D."/>
            <person name="Vollmers J."/>
            <person name="Rivas-Marin E."/>
            <person name="Kohn T."/>
            <person name="Peeters S.H."/>
            <person name="Heuer A."/>
            <person name="Rast P."/>
            <person name="Oberbeckmann S."/>
            <person name="Bunk B."/>
            <person name="Jeske O."/>
            <person name="Meyerdierks A."/>
            <person name="Storesund J.E."/>
            <person name="Kallscheuer N."/>
            <person name="Luecker S."/>
            <person name="Lage O.M."/>
            <person name="Pohl T."/>
            <person name="Merkel B.J."/>
            <person name="Hornburger P."/>
            <person name="Mueller R.-W."/>
            <person name="Bruemmer F."/>
            <person name="Labrenz M."/>
            <person name="Spormann A.M."/>
            <person name="Op den Camp H."/>
            <person name="Overmann J."/>
            <person name="Amann R."/>
            <person name="Jetten M.S.M."/>
            <person name="Mascher T."/>
            <person name="Medema M.H."/>
            <person name="Devos D.P."/>
            <person name="Kaster A.-K."/>
            <person name="Ovreas L."/>
            <person name="Rohde M."/>
            <person name="Galperin M.Y."/>
            <person name="Jogler C."/>
        </authorList>
    </citation>
    <scope>NUCLEOTIDE SEQUENCE [LARGE SCALE GENOMIC DNA]</scope>
    <source>
        <strain evidence="3 4">Spa11</strain>
    </source>
</reference>
<dbReference type="PANTHER" id="PTHR30093:SF2">
    <property type="entry name" value="TYPE II SECRETION SYSTEM PROTEIN H"/>
    <property type="match status" value="1"/>
</dbReference>
<evidence type="ECO:0000313" key="3">
    <source>
        <dbReference type="EMBL" id="QDV75997.1"/>
    </source>
</evidence>
<dbReference type="SUPFAM" id="SSF54523">
    <property type="entry name" value="Pili subunits"/>
    <property type="match status" value="1"/>
</dbReference>
<proteinExistence type="predicted"/>
<sequence length="307" mass="33636" precursor="true">MVRERAKLEVDRGKWEDGSLPSFSDFRLPTFHFRPAFTLVELLVVIAIIGVLVALLLPAVQASREAARRAACMNNLKQVGLALLSYHDTNNDFPLGGRLDDKHRADVGPSWTTEVLPWFEEASLRDQLDLSLLYTDPANLTAGRTLLPVMLCPSMPDGDTPRKSVDLSSTSPHDYAKTAYGGIQGERGLRATNATNNPERGVLIYEKPISLAHFTDGASHTAIVGEVPEGIHSIWISVRNVFDQSAPINARDSTTRQLADFGQELSSFHPGGALVVFADASVHFYPNSTDNLTLAAICSRDDNLERK</sequence>
<dbReference type="PANTHER" id="PTHR30093">
    <property type="entry name" value="GENERAL SECRETION PATHWAY PROTEIN G"/>
    <property type="match status" value="1"/>
</dbReference>
<organism evidence="3 4">
    <name type="scientific">Botrimarina mediterranea</name>
    <dbReference type="NCBI Taxonomy" id="2528022"/>
    <lineage>
        <taxon>Bacteria</taxon>
        <taxon>Pseudomonadati</taxon>
        <taxon>Planctomycetota</taxon>
        <taxon>Planctomycetia</taxon>
        <taxon>Pirellulales</taxon>
        <taxon>Lacipirellulaceae</taxon>
        <taxon>Botrimarina</taxon>
    </lineage>
</organism>
<accession>A0A518KDX5</accession>
<dbReference type="NCBIfam" id="TIGR04294">
    <property type="entry name" value="pre_pil_HX9DG"/>
    <property type="match status" value="1"/>
</dbReference>
<dbReference type="Gene3D" id="3.30.700.10">
    <property type="entry name" value="Glycoprotein, Type 4 Pilin"/>
    <property type="match status" value="1"/>
</dbReference>
<keyword evidence="4" id="KW-1185">Reference proteome</keyword>
<dbReference type="InterPro" id="IPR012902">
    <property type="entry name" value="N_methyl_site"/>
</dbReference>
<keyword evidence="1" id="KW-0812">Transmembrane</keyword>
<keyword evidence="1" id="KW-1133">Transmembrane helix</keyword>
<dbReference type="Pfam" id="PF07963">
    <property type="entry name" value="N_methyl"/>
    <property type="match status" value="1"/>
</dbReference>
<protein>
    <recommendedName>
        <fullName evidence="2">DUF1559 domain-containing protein</fullName>
    </recommendedName>
</protein>
<dbReference type="Proteomes" id="UP000316426">
    <property type="component" value="Chromosome"/>
</dbReference>
<name>A0A518KDX5_9BACT</name>
<keyword evidence="1" id="KW-0472">Membrane</keyword>